<name>A0AAN9L545_CANGL</name>
<organism evidence="2 3">
    <name type="scientific">Canavalia gladiata</name>
    <name type="common">Sword bean</name>
    <name type="synonym">Dolichos gladiatus</name>
    <dbReference type="NCBI Taxonomy" id="3824"/>
    <lineage>
        <taxon>Eukaryota</taxon>
        <taxon>Viridiplantae</taxon>
        <taxon>Streptophyta</taxon>
        <taxon>Embryophyta</taxon>
        <taxon>Tracheophyta</taxon>
        <taxon>Spermatophyta</taxon>
        <taxon>Magnoliopsida</taxon>
        <taxon>eudicotyledons</taxon>
        <taxon>Gunneridae</taxon>
        <taxon>Pentapetalae</taxon>
        <taxon>rosids</taxon>
        <taxon>fabids</taxon>
        <taxon>Fabales</taxon>
        <taxon>Fabaceae</taxon>
        <taxon>Papilionoideae</taxon>
        <taxon>50 kb inversion clade</taxon>
        <taxon>NPAAA clade</taxon>
        <taxon>indigoferoid/millettioid clade</taxon>
        <taxon>Phaseoleae</taxon>
        <taxon>Canavalia</taxon>
    </lineage>
</organism>
<dbReference type="EMBL" id="JAYMYQ010000005">
    <property type="protein sequence ID" value="KAK7329667.1"/>
    <property type="molecule type" value="Genomic_DNA"/>
</dbReference>
<feature type="region of interest" description="Disordered" evidence="1">
    <location>
        <begin position="1"/>
        <end position="22"/>
    </location>
</feature>
<dbReference type="AlphaFoldDB" id="A0AAN9L545"/>
<dbReference type="Proteomes" id="UP001367508">
    <property type="component" value="Unassembled WGS sequence"/>
</dbReference>
<keyword evidence="3" id="KW-1185">Reference proteome</keyword>
<evidence type="ECO:0000313" key="2">
    <source>
        <dbReference type="EMBL" id="KAK7329667.1"/>
    </source>
</evidence>
<gene>
    <name evidence="2" type="ORF">VNO77_23841</name>
</gene>
<comment type="caution">
    <text evidence="2">The sequence shown here is derived from an EMBL/GenBank/DDBJ whole genome shotgun (WGS) entry which is preliminary data.</text>
</comment>
<reference evidence="2 3" key="1">
    <citation type="submission" date="2024-01" db="EMBL/GenBank/DDBJ databases">
        <title>The genomes of 5 underutilized Papilionoideae crops provide insights into root nodulation and disease resistanc.</title>
        <authorList>
            <person name="Jiang F."/>
        </authorList>
    </citation>
    <scope>NUCLEOTIDE SEQUENCE [LARGE SCALE GENOMIC DNA]</scope>
    <source>
        <strain evidence="2">LVBAO_FW01</strain>
        <tissue evidence="2">Leaves</tissue>
    </source>
</reference>
<sequence length="101" mass="11569">MPRTNSPPSSKRKDSFPKSGLTQTWEKRCSEHVVSVLRSSTARIDSNLFQVKANEQGKSFELRKSKFTLIFFLVEKKISIHIDTPKTITKITMLFPNVTII</sequence>
<evidence type="ECO:0000256" key="1">
    <source>
        <dbReference type="SAM" id="MobiDB-lite"/>
    </source>
</evidence>
<accession>A0AAN9L545</accession>
<protein>
    <submittedName>
        <fullName evidence="2">Uncharacterized protein</fullName>
    </submittedName>
</protein>
<evidence type="ECO:0000313" key="3">
    <source>
        <dbReference type="Proteomes" id="UP001367508"/>
    </source>
</evidence>
<proteinExistence type="predicted"/>